<dbReference type="GO" id="GO:0046084">
    <property type="term" value="P:adenine biosynthetic process"/>
    <property type="evidence" value="ECO:0007669"/>
    <property type="project" value="EnsemblFungi"/>
</dbReference>
<comment type="similarity">
    <text evidence="2">Belongs to the SAICAR synthetase family.</text>
</comment>
<dbReference type="UniPathway" id="UPA00074">
    <property type="reaction ID" value="UER00131"/>
</dbReference>
<evidence type="ECO:0000259" key="10">
    <source>
        <dbReference type="Pfam" id="PF01259"/>
    </source>
</evidence>
<dbReference type="AlphaFoldDB" id="A0A137P9H8"/>
<dbReference type="NCBIfam" id="TIGR00081">
    <property type="entry name" value="purC"/>
    <property type="match status" value="1"/>
</dbReference>
<dbReference type="Proteomes" id="UP000070444">
    <property type="component" value="Unassembled WGS sequence"/>
</dbReference>
<organism evidence="11 12">
    <name type="scientific">Conidiobolus coronatus (strain ATCC 28846 / CBS 209.66 / NRRL 28638)</name>
    <name type="common">Delacroixia coronata</name>
    <dbReference type="NCBI Taxonomy" id="796925"/>
    <lineage>
        <taxon>Eukaryota</taxon>
        <taxon>Fungi</taxon>
        <taxon>Fungi incertae sedis</taxon>
        <taxon>Zoopagomycota</taxon>
        <taxon>Entomophthoromycotina</taxon>
        <taxon>Entomophthoromycetes</taxon>
        <taxon>Entomophthorales</taxon>
        <taxon>Ancylistaceae</taxon>
        <taxon>Conidiobolus</taxon>
    </lineage>
</organism>
<dbReference type="GO" id="GO:0005524">
    <property type="term" value="F:ATP binding"/>
    <property type="evidence" value="ECO:0007669"/>
    <property type="project" value="UniProtKB-KW"/>
</dbReference>
<dbReference type="PANTHER" id="PTHR43700">
    <property type="entry name" value="PHOSPHORIBOSYLAMINOIMIDAZOLE-SUCCINOCARBOXAMIDE SYNTHASE"/>
    <property type="match status" value="1"/>
</dbReference>
<dbReference type="OrthoDB" id="9991235at2759"/>
<feature type="domain" description="SAICAR synthetase/ADE2 N-terminal" evidence="10">
    <location>
        <begin position="16"/>
        <end position="264"/>
    </location>
</feature>
<evidence type="ECO:0000313" key="11">
    <source>
        <dbReference type="EMBL" id="KXN71666.1"/>
    </source>
</evidence>
<dbReference type="Pfam" id="PF01259">
    <property type="entry name" value="SAICAR_synt"/>
    <property type="match status" value="1"/>
</dbReference>
<evidence type="ECO:0000256" key="5">
    <source>
        <dbReference type="ARBA" id="ARBA00022598"/>
    </source>
</evidence>
<evidence type="ECO:0000256" key="1">
    <source>
        <dbReference type="ARBA" id="ARBA00004672"/>
    </source>
</evidence>
<dbReference type="InterPro" id="IPR028923">
    <property type="entry name" value="SAICAR_synt/ADE2_N"/>
</dbReference>
<gene>
    <name evidence="11" type="ORF">CONCODRAFT_16772</name>
</gene>
<evidence type="ECO:0000256" key="2">
    <source>
        <dbReference type="ARBA" id="ARBA00010190"/>
    </source>
</evidence>
<dbReference type="NCBIfam" id="NF010568">
    <property type="entry name" value="PRK13961.1"/>
    <property type="match status" value="1"/>
</dbReference>
<dbReference type="SUPFAM" id="SSF56104">
    <property type="entry name" value="SAICAR synthase-like"/>
    <property type="match status" value="1"/>
</dbReference>
<reference evidence="11 12" key="1">
    <citation type="journal article" date="2015" name="Genome Biol. Evol.">
        <title>Phylogenomic analyses indicate that early fungi evolved digesting cell walls of algal ancestors of land plants.</title>
        <authorList>
            <person name="Chang Y."/>
            <person name="Wang S."/>
            <person name="Sekimoto S."/>
            <person name="Aerts A.L."/>
            <person name="Choi C."/>
            <person name="Clum A."/>
            <person name="LaButti K.M."/>
            <person name="Lindquist E.A."/>
            <person name="Yee Ngan C."/>
            <person name="Ohm R.A."/>
            <person name="Salamov A.A."/>
            <person name="Grigoriev I.V."/>
            <person name="Spatafora J.W."/>
            <person name="Berbee M.L."/>
        </authorList>
    </citation>
    <scope>NUCLEOTIDE SEQUENCE [LARGE SCALE GENOMIC DNA]</scope>
    <source>
        <strain evidence="11 12">NRRL 28638</strain>
    </source>
</reference>
<dbReference type="EMBL" id="KQ964470">
    <property type="protein sequence ID" value="KXN71666.1"/>
    <property type="molecule type" value="Genomic_DNA"/>
</dbReference>
<dbReference type="PROSITE" id="PS01058">
    <property type="entry name" value="SAICAR_SYNTHETASE_2"/>
    <property type="match status" value="1"/>
</dbReference>
<name>A0A137P9H8_CONC2</name>
<comment type="pathway">
    <text evidence="1">Purine metabolism; IMP biosynthesis via de novo pathway; 5-amino-1-(5-phospho-D-ribosyl)imidazole-4-carboxamide from 5-amino-1-(5-phospho-D-ribosyl)imidazole-4-carboxylate: step 1/2.</text>
</comment>
<dbReference type="GO" id="GO:0005737">
    <property type="term" value="C:cytoplasm"/>
    <property type="evidence" value="ECO:0007669"/>
    <property type="project" value="TreeGrafter"/>
</dbReference>
<dbReference type="PROSITE" id="PS01057">
    <property type="entry name" value="SAICAR_SYNTHETASE_1"/>
    <property type="match status" value="1"/>
</dbReference>
<dbReference type="GO" id="GO:0006189">
    <property type="term" value="P:'de novo' IMP biosynthetic process"/>
    <property type="evidence" value="ECO:0007669"/>
    <property type="project" value="UniProtKB-UniPathway"/>
</dbReference>
<keyword evidence="7" id="KW-0658">Purine biosynthesis</keyword>
<dbReference type="OMA" id="CEPFKVE"/>
<dbReference type="GO" id="GO:0004639">
    <property type="term" value="F:phosphoribosylaminoimidazolesuccinocarboxamide synthase activity"/>
    <property type="evidence" value="ECO:0007669"/>
    <property type="project" value="UniProtKB-EC"/>
</dbReference>
<evidence type="ECO:0000256" key="6">
    <source>
        <dbReference type="ARBA" id="ARBA00022741"/>
    </source>
</evidence>
<dbReference type="FunFam" id="3.30.470.20:FF:000015">
    <property type="entry name" value="Phosphoribosylaminoimidazole-succinocarboxamide synthase"/>
    <property type="match status" value="1"/>
</dbReference>
<dbReference type="CDD" id="cd01414">
    <property type="entry name" value="SAICAR_synt_Sc"/>
    <property type="match status" value="1"/>
</dbReference>
<dbReference type="Gene3D" id="3.30.200.20">
    <property type="entry name" value="Phosphorylase Kinase, domain 1"/>
    <property type="match status" value="1"/>
</dbReference>
<keyword evidence="8" id="KW-0067">ATP-binding</keyword>
<accession>A0A137P9H8</accession>
<protein>
    <recommendedName>
        <fullName evidence="4">Phosphoribosylaminoimidazole-succinocarboxamide synthase</fullName>
        <ecNumber evidence="3">6.3.2.6</ecNumber>
    </recommendedName>
    <alternativeName>
        <fullName evidence="9">SAICAR synthetase</fullName>
    </alternativeName>
</protein>
<evidence type="ECO:0000256" key="4">
    <source>
        <dbReference type="ARBA" id="ARBA00016460"/>
    </source>
</evidence>
<evidence type="ECO:0000313" key="12">
    <source>
        <dbReference type="Proteomes" id="UP000070444"/>
    </source>
</evidence>
<dbReference type="InterPro" id="IPR018236">
    <property type="entry name" value="SAICAR_synthetase_CS"/>
</dbReference>
<sequence length="302" mass="33966">MSSLVLTSNCPDLELLSRGKVRDIYRVDESQLLLVATDRISAFDIILENGIVNKGKVLTQLSVFWFDFLKDVLPNHLITHDINQMPPKVQQYRDQLEGRSLLIKSLNILPIEAIVRGYISGSGWKEYRQKGTICDIPLKAGLKESDQLDAPLFTPSTKAEIGEHDENIHPSKVAEIIGEEKAKALEEAALKIYTKAAEFARTKGIIIADTKFEFGVDSNGVLHLADEVLTPDSSRFWPLDSYTPGAGQDSYDKQIVRNYLESINIDKSNLEQKVTLPDYVVEQTLQKYIEVYEKLTGTKPQL</sequence>
<evidence type="ECO:0000256" key="9">
    <source>
        <dbReference type="ARBA" id="ARBA00030409"/>
    </source>
</evidence>
<dbReference type="InterPro" id="IPR001636">
    <property type="entry name" value="SAICAR_synth"/>
</dbReference>
<keyword evidence="5" id="KW-0436">Ligase</keyword>
<dbReference type="HAMAP" id="MF_00137">
    <property type="entry name" value="SAICAR_synth"/>
    <property type="match status" value="1"/>
</dbReference>
<keyword evidence="6" id="KW-0547">Nucleotide-binding</keyword>
<dbReference type="EC" id="6.3.2.6" evidence="3"/>
<dbReference type="Gene3D" id="3.30.470.20">
    <property type="entry name" value="ATP-grasp fold, B domain"/>
    <property type="match status" value="1"/>
</dbReference>
<keyword evidence="12" id="KW-1185">Reference proteome</keyword>
<dbReference type="STRING" id="796925.A0A137P9H8"/>
<evidence type="ECO:0000256" key="7">
    <source>
        <dbReference type="ARBA" id="ARBA00022755"/>
    </source>
</evidence>
<dbReference type="FunFam" id="3.30.200.20:FF:000392">
    <property type="entry name" value="Phosphoribosylaminoimidazole-succinocarboxamide synthase"/>
    <property type="match status" value="1"/>
</dbReference>
<evidence type="ECO:0000256" key="3">
    <source>
        <dbReference type="ARBA" id="ARBA00012217"/>
    </source>
</evidence>
<evidence type="ECO:0000256" key="8">
    <source>
        <dbReference type="ARBA" id="ARBA00022840"/>
    </source>
</evidence>
<dbReference type="PANTHER" id="PTHR43700:SF1">
    <property type="entry name" value="PHOSPHORIBOSYLAMINOIMIDAZOLE-SUCCINOCARBOXAMIDE SYNTHASE"/>
    <property type="match status" value="1"/>
</dbReference>
<proteinExistence type="inferred from homology"/>